<reference evidence="1 2" key="1">
    <citation type="journal article" date="2016" name="Nat. Commun.">
        <title>Thousands of microbial genomes shed light on interconnected biogeochemical processes in an aquifer system.</title>
        <authorList>
            <person name="Anantharaman K."/>
            <person name="Brown C.T."/>
            <person name="Hug L.A."/>
            <person name="Sharon I."/>
            <person name="Castelle C.J."/>
            <person name="Probst A.J."/>
            <person name="Thomas B.C."/>
            <person name="Singh A."/>
            <person name="Wilkins M.J."/>
            <person name="Karaoz U."/>
            <person name="Brodie E.L."/>
            <person name="Williams K.H."/>
            <person name="Hubbard S.S."/>
            <person name="Banfield J.F."/>
        </authorList>
    </citation>
    <scope>NUCLEOTIDE SEQUENCE [LARGE SCALE GENOMIC DNA]</scope>
</reference>
<comment type="caution">
    <text evidence="1">The sequence shown here is derived from an EMBL/GenBank/DDBJ whole genome shotgun (WGS) entry which is preliminary data.</text>
</comment>
<organism evidence="1 2">
    <name type="scientific">Candidatus Uhrbacteria bacterium RIFCSPLOWO2_02_FULL_49_11</name>
    <dbReference type="NCBI Taxonomy" id="1802409"/>
    <lineage>
        <taxon>Bacteria</taxon>
        <taxon>Candidatus Uhriibacteriota</taxon>
    </lineage>
</organism>
<evidence type="ECO:0008006" key="3">
    <source>
        <dbReference type="Google" id="ProtNLM"/>
    </source>
</evidence>
<name>A0A1F7VCX4_9BACT</name>
<dbReference type="EMBL" id="MGER01000046">
    <property type="protein sequence ID" value="OGL87857.1"/>
    <property type="molecule type" value="Genomic_DNA"/>
</dbReference>
<dbReference type="AlphaFoldDB" id="A0A1F7VCX4"/>
<dbReference type="Proteomes" id="UP000178264">
    <property type="component" value="Unassembled WGS sequence"/>
</dbReference>
<evidence type="ECO:0000313" key="1">
    <source>
        <dbReference type="EMBL" id="OGL87857.1"/>
    </source>
</evidence>
<gene>
    <name evidence="1" type="ORF">A3I42_03115</name>
</gene>
<sequence length="155" mass="17685">MNAIFGFSFGGSQKYGPGAANRALGRRIDEVAYKYPKDFVVVQSPLEQCVTIAPDFVIPLEKYINSEEVIKRALDIFQENDLGKIRLVAHPFLHRIQCMRLLRRYGFDVEIVPTGWVPFDQHSDGWWTRGPLRLIAYAILTLFGLHGLGYRESAQ</sequence>
<accession>A0A1F7VCX4</accession>
<evidence type="ECO:0000313" key="2">
    <source>
        <dbReference type="Proteomes" id="UP000178264"/>
    </source>
</evidence>
<proteinExistence type="predicted"/>
<protein>
    <recommendedName>
        <fullName evidence="3">DUF218 domain-containing protein</fullName>
    </recommendedName>
</protein>